<name>A0AAE2ZLZ3_9HYPH</name>
<dbReference type="RefSeq" id="WP_220227568.1">
    <property type="nucleotide sequence ID" value="NZ_JAICBX010000001.1"/>
</dbReference>
<dbReference type="Pfam" id="PF04977">
    <property type="entry name" value="DivIC"/>
    <property type="match status" value="1"/>
</dbReference>
<evidence type="ECO:0000256" key="2">
    <source>
        <dbReference type="SAM" id="Phobius"/>
    </source>
</evidence>
<comment type="caution">
    <text evidence="3">The sequence shown here is derived from an EMBL/GenBank/DDBJ whole genome shotgun (WGS) entry which is preliminary data.</text>
</comment>
<keyword evidence="2" id="KW-0472">Membrane</keyword>
<organism evidence="3 4">
    <name type="scientific">Flavimaribacter sediminis</name>
    <dbReference type="NCBI Taxonomy" id="2865987"/>
    <lineage>
        <taxon>Bacteria</taxon>
        <taxon>Pseudomonadati</taxon>
        <taxon>Pseudomonadota</taxon>
        <taxon>Alphaproteobacteria</taxon>
        <taxon>Hyphomicrobiales</taxon>
        <taxon>Rhizobiaceae</taxon>
        <taxon>Flavimaribacter</taxon>
    </lineage>
</organism>
<evidence type="ECO:0000313" key="3">
    <source>
        <dbReference type="EMBL" id="MBW8636925.1"/>
    </source>
</evidence>
<gene>
    <name evidence="3" type="ORF">K1W69_06970</name>
</gene>
<keyword evidence="1" id="KW-0175">Coiled coil</keyword>
<reference evidence="3" key="1">
    <citation type="submission" date="2021-08" db="EMBL/GenBank/DDBJ databases">
        <title>Hoeflea bacterium WL0058 sp. nov., isolated from the sediment.</title>
        <authorList>
            <person name="Wang L."/>
            <person name="Zhang D."/>
        </authorList>
    </citation>
    <scope>NUCLEOTIDE SEQUENCE</scope>
    <source>
        <strain evidence="3">WL0058</strain>
    </source>
</reference>
<dbReference type="EMBL" id="JAICBX010000001">
    <property type="protein sequence ID" value="MBW8636925.1"/>
    <property type="molecule type" value="Genomic_DNA"/>
</dbReference>
<evidence type="ECO:0000256" key="1">
    <source>
        <dbReference type="SAM" id="Coils"/>
    </source>
</evidence>
<evidence type="ECO:0000313" key="4">
    <source>
        <dbReference type="Proteomes" id="UP001196509"/>
    </source>
</evidence>
<sequence length="104" mass="12096">MSTRQKKIRNTGRYLVPVIAAGFISYFGYHSIHGGRGLLAKEGFEQQSALLQEELDKLVQKRNFLQRRILLLQDGTFDRDMLDERARNELNLSRPGEITIYLDR</sequence>
<dbReference type="AlphaFoldDB" id="A0AAE2ZLZ3"/>
<protein>
    <submittedName>
        <fullName evidence="3">Septum formation initiator family protein</fullName>
    </submittedName>
</protein>
<keyword evidence="2" id="KW-1133">Transmembrane helix</keyword>
<feature type="coiled-coil region" evidence="1">
    <location>
        <begin position="41"/>
        <end position="68"/>
    </location>
</feature>
<feature type="transmembrane region" description="Helical" evidence="2">
    <location>
        <begin position="12"/>
        <end position="29"/>
    </location>
</feature>
<accession>A0AAE2ZLZ3</accession>
<proteinExistence type="predicted"/>
<dbReference type="InterPro" id="IPR007060">
    <property type="entry name" value="FtsL/DivIC"/>
</dbReference>
<keyword evidence="2" id="KW-0812">Transmembrane</keyword>
<dbReference type="Proteomes" id="UP001196509">
    <property type="component" value="Unassembled WGS sequence"/>
</dbReference>
<keyword evidence="4" id="KW-1185">Reference proteome</keyword>